<gene>
    <name evidence="3" type="ORF">HKK74_02375</name>
</gene>
<accession>A0ABR7LHW4</accession>
<dbReference type="PANTHER" id="PTHR46696:SF1">
    <property type="entry name" value="CYTOCHROME P450 YJIB-RELATED"/>
    <property type="match status" value="1"/>
</dbReference>
<dbReference type="PROSITE" id="PS00086">
    <property type="entry name" value="CYTOCHROME_P450"/>
    <property type="match status" value="1"/>
</dbReference>
<keyword evidence="2" id="KW-0560">Oxidoreductase</keyword>
<dbReference type="InterPro" id="IPR036396">
    <property type="entry name" value="Cyt_P450_sf"/>
</dbReference>
<keyword evidence="2" id="KW-0349">Heme</keyword>
<keyword evidence="4" id="KW-1185">Reference proteome</keyword>
<dbReference type="CDD" id="cd11029">
    <property type="entry name" value="CYP107-like"/>
    <property type="match status" value="1"/>
</dbReference>
<dbReference type="RefSeq" id="WP_187241275.1">
    <property type="nucleotide sequence ID" value="NZ_BAAAOK010000011.1"/>
</dbReference>
<dbReference type="InterPro" id="IPR017972">
    <property type="entry name" value="Cyt_P450_CS"/>
</dbReference>
<evidence type="ECO:0000256" key="2">
    <source>
        <dbReference type="RuleBase" id="RU000461"/>
    </source>
</evidence>
<comment type="caution">
    <text evidence="3">The sequence shown here is derived from an EMBL/GenBank/DDBJ whole genome shotgun (WGS) entry which is preliminary data.</text>
</comment>
<keyword evidence="2" id="KW-0479">Metal-binding</keyword>
<dbReference type="SUPFAM" id="SSF48264">
    <property type="entry name" value="Cytochrome P450"/>
    <property type="match status" value="1"/>
</dbReference>
<name>A0ABR7LHW4_9ACTN</name>
<evidence type="ECO:0000313" key="3">
    <source>
        <dbReference type="EMBL" id="MBC6464349.1"/>
    </source>
</evidence>
<dbReference type="PANTHER" id="PTHR46696">
    <property type="entry name" value="P450, PUTATIVE (EUROFUNG)-RELATED"/>
    <property type="match status" value="1"/>
</dbReference>
<evidence type="ECO:0000313" key="4">
    <source>
        <dbReference type="Proteomes" id="UP000805614"/>
    </source>
</evidence>
<organism evidence="3 4">
    <name type="scientific">Actinomadura alba</name>
    <dbReference type="NCBI Taxonomy" id="406431"/>
    <lineage>
        <taxon>Bacteria</taxon>
        <taxon>Bacillati</taxon>
        <taxon>Actinomycetota</taxon>
        <taxon>Actinomycetes</taxon>
        <taxon>Streptosporangiales</taxon>
        <taxon>Thermomonosporaceae</taxon>
        <taxon>Actinomadura</taxon>
    </lineage>
</organism>
<protein>
    <submittedName>
        <fullName evidence="3">Cytochrome P450</fullName>
    </submittedName>
</protein>
<dbReference type="InterPro" id="IPR002397">
    <property type="entry name" value="Cyt_P450_B"/>
</dbReference>
<dbReference type="PRINTS" id="PR00359">
    <property type="entry name" value="BP450"/>
</dbReference>
<keyword evidence="2" id="KW-0503">Monooxygenase</keyword>
<dbReference type="InterPro" id="IPR001128">
    <property type="entry name" value="Cyt_P450"/>
</dbReference>
<proteinExistence type="inferred from homology"/>
<dbReference type="PRINTS" id="PR00385">
    <property type="entry name" value="P450"/>
</dbReference>
<dbReference type="Gene3D" id="1.10.630.10">
    <property type="entry name" value="Cytochrome P450"/>
    <property type="match status" value="1"/>
</dbReference>
<sequence>MVPFQFPVPGEPVPHTLARLREIGPVVPLELPGNVSAWAVTNYAALAELLANDNKLVSRNPRHWSALRNGEIPADWPLRPLIEGEHLQVLDGVDHRRLRTLVSRAFTASRVEALAPRVEEMVTDLVDEVVAAGDGVDLVSAFTEPLPMSVICELYGVPEPERPQLRAWANTMISHTSTGEQTAAANRDMLAYLAEHVERKRRDPGDDLTTGLVRAQDEGDQLSGSELVTNLWLMIIAGHETTVHMLGHAIVALCTHPEQRALAVAENLWPQVVEETLRHRTSVKTSPFRYAMTDVNLAGTDIPAGDAMLVCYGGAGTDTDRYGEDADRFDITREDKGHLAFGYGPHFCIGAPLARLEGRIGLPALFNRLPGLRLAVDADHIPYSPSFITYGPLSLPVNLGLAADRTPERAGPSRYRTR</sequence>
<comment type="similarity">
    <text evidence="1 2">Belongs to the cytochrome P450 family.</text>
</comment>
<dbReference type="Proteomes" id="UP000805614">
    <property type="component" value="Unassembled WGS sequence"/>
</dbReference>
<dbReference type="Pfam" id="PF00067">
    <property type="entry name" value="p450"/>
    <property type="match status" value="1"/>
</dbReference>
<keyword evidence="2" id="KW-0408">Iron</keyword>
<reference evidence="3 4" key="1">
    <citation type="submission" date="2020-06" db="EMBL/GenBank/DDBJ databases">
        <title>Actinomadura xiongansis sp. nov., isolated from soil of Baiyangdian.</title>
        <authorList>
            <person name="Zhang X."/>
        </authorList>
    </citation>
    <scope>NUCLEOTIDE SEQUENCE [LARGE SCALE GENOMIC DNA]</scope>
    <source>
        <strain evidence="3 4">HBUM206468</strain>
    </source>
</reference>
<dbReference type="EMBL" id="JABVEC010000001">
    <property type="protein sequence ID" value="MBC6464349.1"/>
    <property type="molecule type" value="Genomic_DNA"/>
</dbReference>
<evidence type="ECO:0000256" key="1">
    <source>
        <dbReference type="ARBA" id="ARBA00010617"/>
    </source>
</evidence>